<dbReference type="InterPro" id="IPR051799">
    <property type="entry name" value="NADH_flavin_oxidoreductase"/>
</dbReference>
<reference evidence="4" key="1">
    <citation type="submission" date="2022-05" db="EMBL/GenBank/DDBJ databases">
        <title>Alysiella filiformis genome sequencing.</title>
        <authorList>
            <person name="Viehboeck T."/>
        </authorList>
    </citation>
    <scope>NUCLEOTIDE SEQUENCE</scope>
    <source>
        <strain evidence="4">DSM 2580</strain>
    </source>
</reference>
<feature type="domain" description="NADH:flavin oxidoreductase/NADH oxidase N-terminal" evidence="3">
    <location>
        <begin position="17"/>
        <end position="334"/>
    </location>
</feature>
<dbReference type="CDD" id="cd04733">
    <property type="entry name" value="OYE_like_2_FMN"/>
    <property type="match status" value="1"/>
</dbReference>
<dbReference type="InterPro" id="IPR013785">
    <property type="entry name" value="Aldolase_TIM"/>
</dbReference>
<dbReference type="PANTHER" id="PTHR43656:SF2">
    <property type="entry name" value="BINDING OXIDOREDUCTASE, PUTATIVE (AFU_ORTHOLOGUE AFUA_2G08260)-RELATED"/>
    <property type="match status" value="1"/>
</dbReference>
<dbReference type="GO" id="GO:0016491">
    <property type="term" value="F:oxidoreductase activity"/>
    <property type="evidence" value="ECO:0007669"/>
    <property type="project" value="UniProtKB-KW"/>
</dbReference>
<gene>
    <name evidence="4" type="ORF">LNQ82_07990</name>
</gene>
<dbReference type="PANTHER" id="PTHR43656">
    <property type="entry name" value="BINDING OXIDOREDUCTASE, PUTATIVE (AFU_ORTHOLOGUE AFUA_2G08260)-RELATED"/>
    <property type="match status" value="1"/>
</dbReference>
<evidence type="ECO:0000313" key="4">
    <source>
        <dbReference type="EMBL" id="URD67123.1"/>
    </source>
</evidence>
<sequence>MLAHQSFTLPNGAVAPNRLLKAAMNEQLATPDCRPTKALVRLYERWADGGAGVLITGNVMIDRTALTNAGAVVLENDADLPMLQRWAQAATRHGALALMQLNHPGKQSPKDLSPTPVAPSAVPLTGNVAAFFNPPRELAENEIADLIRCFGEAAALAERAGFSGVQIHAAHGYLISQFLSPHHNRRSDQWGGSLANRMRFLLEIYREIRRRTAPEFVVSVKLNSADFQKGGFSEEDSVQVAQALANEGVDLLELSGGNYEAPAMMGAVKESTRRREAYFLDYAAEVRASCNVPLAVTGGFRSAAGMGEALSSGDTDFVGIGKPFALLPDLPKQLFSGSFERVDTPPVRLGIAKLDQSVGGMLDMQWYIRQMHLLAQGKTPQPKLCAWTVLARMLWQQGATAFRKERA</sequence>
<dbReference type="Pfam" id="PF00724">
    <property type="entry name" value="Oxidored_FMN"/>
    <property type="match status" value="1"/>
</dbReference>
<evidence type="ECO:0000313" key="5">
    <source>
        <dbReference type="Proteomes" id="UP001056819"/>
    </source>
</evidence>
<dbReference type="AlphaFoldDB" id="A0AAE9HSY0"/>
<evidence type="ECO:0000256" key="1">
    <source>
        <dbReference type="ARBA" id="ARBA00022630"/>
    </source>
</evidence>
<protein>
    <submittedName>
        <fullName evidence="4">NADH:flavin oxidoreductase/NADH oxidase family protein</fullName>
    </submittedName>
</protein>
<dbReference type="EMBL" id="CP097501">
    <property type="protein sequence ID" value="URD67123.1"/>
    <property type="molecule type" value="Genomic_DNA"/>
</dbReference>
<dbReference type="Proteomes" id="UP001056819">
    <property type="component" value="Chromosome"/>
</dbReference>
<organism evidence="4 5">
    <name type="scientific">Conchiformibius steedae DSM 2580</name>
    <dbReference type="NCBI Taxonomy" id="1121352"/>
    <lineage>
        <taxon>Bacteria</taxon>
        <taxon>Pseudomonadati</taxon>
        <taxon>Pseudomonadota</taxon>
        <taxon>Betaproteobacteria</taxon>
        <taxon>Neisseriales</taxon>
        <taxon>Neisseriaceae</taxon>
        <taxon>Conchiformibius</taxon>
    </lineage>
</organism>
<keyword evidence="2" id="KW-0560">Oxidoreductase</keyword>
<evidence type="ECO:0000256" key="2">
    <source>
        <dbReference type="ARBA" id="ARBA00023002"/>
    </source>
</evidence>
<evidence type="ECO:0000259" key="3">
    <source>
        <dbReference type="Pfam" id="PF00724"/>
    </source>
</evidence>
<dbReference type="GO" id="GO:0010181">
    <property type="term" value="F:FMN binding"/>
    <property type="evidence" value="ECO:0007669"/>
    <property type="project" value="InterPro"/>
</dbReference>
<accession>A0AAE9HSY0</accession>
<dbReference type="Gene3D" id="3.20.20.70">
    <property type="entry name" value="Aldolase class I"/>
    <property type="match status" value="1"/>
</dbReference>
<dbReference type="RefSeq" id="WP_027021043.1">
    <property type="nucleotide sequence ID" value="NZ_CP097501.1"/>
</dbReference>
<keyword evidence="1" id="KW-0285">Flavoprotein</keyword>
<name>A0AAE9HSY0_9NEIS</name>
<dbReference type="InterPro" id="IPR001155">
    <property type="entry name" value="OxRdtase_FMN_N"/>
</dbReference>
<dbReference type="SUPFAM" id="SSF51395">
    <property type="entry name" value="FMN-linked oxidoreductases"/>
    <property type="match status" value="1"/>
</dbReference>
<proteinExistence type="predicted"/>